<feature type="transmembrane region" description="Helical" evidence="1">
    <location>
        <begin position="148"/>
        <end position="169"/>
    </location>
</feature>
<evidence type="ECO:0000313" key="3">
    <source>
        <dbReference type="Proteomes" id="UP000464013"/>
    </source>
</evidence>
<accession>A0A6I6SPB7</accession>
<sequence>MVYVKWGFWLIVWTIVAAFLHYSLPKYDVVRIVNTYEKRQDLDSWTRMFWADPDEQSRRLANRDVQFIQAVRPNGRTIVYRNEDTGWGWPPYFKFDTANLYTEASDLISTKADPKWVAIMHFGWRNIFLSIFPNAISVTPVDGPEDKPFNWFTNLFMVVLAAFAGYVYLRWRRFRRNRLDPVWEGVEGSLNAAGGAISAKRNRFQAWLNTWKAKK</sequence>
<dbReference type="EMBL" id="CP035042">
    <property type="protein sequence ID" value="QHC51071.1"/>
    <property type="molecule type" value="Genomic_DNA"/>
</dbReference>
<keyword evidence="1" id="KW-0812">Transmembrane</keyword>
<dbReference type="KEGG" id="htx:EKK97_17855"/>
<keyword evidence="1" id="KW-1133">Transmembrane helix</keyword>
<name>A0A6I6SPB7_9GAMM</name>
<dbReference type="AlphaFoldDB" id="A0A6I6SPB7"/>
<keyword evidence="1" id="KW-0472">Membrane</keyword>
<feature type="transmembrane region" description="Helical" evidence="1">
    <location>
        <begin position="6"/>
        <end position="24"/>
    </location>
</feature>
<evidence type="ECO:0000313" key="2">
    <source>
        <dbReference type="EMBL" id="QHC51071.1"/>
    </source>
</evidence>
<keyword evidence="3" id="KW-1185">Reference proteome</keyword>
<protein>
    <submittedName>
        <fullName evidence="2">DUF1523 family protein</fullName>
    </submittedName>
</protein>
<proteinExistence type="predicted"/>
<dbReference type="RefSeq" id="WP_159553946.1">
    <property type="nucleotide sequence ID" value="NZ_CP035042.1"/>
</dbReference>
<organism evidence="2 3">
    <name type="scientific">Billgrantia tianxiuensis</name>
    <dbReference type="NCBI Taxonomy" id="2497861"/>
    <lineage>
        <taxon>Bacteria</taxon>
        <taxon>Pseudomonadati</taxon>
        <taxon>Pseudomonadota</taxon>
        <taxon>Gammaproteobacteria</taxon>
        <taxon>Oceanospirillales</taxon>
        <taxon>Halomonadaceae</taxon>
        <taxon>Billgrantia</taxon>
    </lineage>
</organism>
<evidence type="ECO:0000256" key="1">
    <source>
        <dbReference type="SAM" id="Phobius"/>
    </source>
</evidence>
<dbReference type="Pfam" id="PF07509">
    <property type="entry name" value="DUF1523"/>
    <property type="match status" value="1"/>
</dbReference>
<gene>
    <name evidence="2" type="ORF">EKK97_17855</name>
</gene>
<feature type="transmembrane region" description="Helical" evidence="1">
    <location>
        <begin position="116"/>
        <end position="136"/>
    </location>
</feature>
<dbReference type="Proteomes" id="UP000464013">
    <property type="component" value="Chromosome"/>
</dbReference>
<reference evidence="2 3" key="1">
    <citation type="submission" date="2019-01" db="EMBL/GenBank/DDBJ databases">
        <title>Complete genome of a denitifying bacterium Halomons sp. BC-M4-5.</title>
        <authorList>
            <person name="Wang L."/>
            <person name="Shao Z."/>
        </authorList>
    </citation>
    <scope>NUCLEOTIDE SEQUENCE [LARGE SCALE GENOMIC DNA]</scope>
    <source>
        <strain evidence="2 3">BC-M4-5</strain>
    </source>
</reference>
<dbReference type="OrthoDB" id="5354324at2"/>
<dbReference type="InterPro" id="IPR011088">
    <property type="entry name" value="Phage_phiNM3_A0EWY4"/>
</dbReference>